<sequence length="119" mass="13281">AAVCVNTKCFNTLDPVISSGNPAICRQIQTFTAAPEPPTYILLALRRATCFMIQSDCGLVLWPICLISSATSVGLLSEHTPLQQRQKINTHTCKRRGKRNTAKDFPLPWNERRGNQQEL</sequence>
<organism evidence="2">
    <name type="scientific">Nothobranchius kuhntae</name>
    <name type="common">Beira killifish</name>
    <dbReference type="NCBI Taxonomy" id="321403"/>
    <lineage>
        <taxon>Eukaryota</taxon>
        <taxon>Metazoa</taxon>
        <taxon>Chordata</taxon>
        <taxon>Craniata</taxon>
        <taxon>Vertebrata</taxon>
        <taxon>Euteleostomi</taxon>
        <taxon>Actinopterygii</taxon>
        <taxon>Neopterygii</taxon>
        <taxon>Teleostei</taxon>
        <taxon>Neoteleostei</taxon>
        <taxon>Acanthomorphata</taxon>
        <taxon>Ovalentaria</taxon>
        <taxon>Atherinomorphae</taxon>
        <taxon>Cyprinodontiformes</taxon>
        <taxon>Nothobranchiidae</taxon>
        <taxon>Nothobranchius</taxon>
    </lineage>
</organism>
<feature type="region of interest" description="Disordered" evidence="1">
    <location>
        <begin position="93"/>
        <end position="119"/>
    </location>
</feature>
<feature type="non-terminal residue" evidence="2">
    <location>
        <position position="1"/>
    </location>
</feature>
<evidence type="ECO:0000256" key="1">
    <source>
        <dbReference type="SAM" id="MobiDB-lite"/>
    </source>
</evidence>
<gene>
    <name evidence="2" type="primary">Nfu_g_1_023581</name>
</gene>
<reference evidence="2" key="1">
    <citation type="submission" date="2016-05" db="EMBL/GenBank/DDBJ databases">
        <authorList>
            <person name="Lavstsen T."/>
            <person name="Jespersen J.S."/>
        </authorList>
    </citation>
    <scope>NUCLEOTIDE SEQUENCE</scope>
    <source>
        <tissue evidence="2">Brain</tissue>
    </source>
</reference>
<name>A0A1A8HTF7_NOTKU</name>
<dbReference type="EMBL" id="HAED01002669">
    <property type="protein sequence ID" value="SBQ88518.1"/>
    <property type="molecule type" value="Transcribed_RNA"/>
</dbReference>
<protein>
    <submittedName>
        <fullName evidence="2">Uncharacterized protein</fullName>
    </submittedName>
</protein>
<reference evidence="2" key="2">
    <citation type="submission" date="2016-06" db="EMBL/GenBank/DDBJ databases">
        <title>The genome of a short-lived fish provides insights into sex chromosome evolution and the genetic control of aging.</title>
        <authorList>
            <person name="Reichwald K."/>
            <person name="Felder M."/>
            <person name="Petzold A."/>
            <person name="Koch P."/>
            <person name="Groth M."/>
            <person name="Platzer M."/>
        </authorList>
    </citation>
    <scope>NUCLEOTIDE SEQUENCE</scope>
    <source>
        <tissue evidence="2">Brain</tissue>
    </source>
</reference>
<proteinExistence type="predicted"/>
<feature type="compositionally biased region" description="Basic and acidic residues" evidence="1">
    <location>
        <begin position="110"/>
        <end position="119"/>
    </location>
</feature>
<feature type="non-terminal residue" evidence="2">
    <location>
        <position position="119"/>
    </location>
</feature>
<evidence type="ECO:0000313" key="2">
    <source>
        <dbReference type="EMBL" id="SBQ88518.1"/>
    </source>
</evidence>
<dbReference type="AlphaFoldDB" id="A0A1A8HTF7"/>
<accession>A0A1A8HTF7</accession>